<name>A0ABV4UNS6_9MICC</name>
<dbReference type="EMBL" id="JBHDLJ010000005">
    <property type="protein sequence ID" value="MFB0834596.1"/>
    <property type="molecule type" value="Genomic_DNA"/>
</dbReference>
<evidence type="ECO:0000313" key="3">
    <source>
        <dbReference type="EMBL" id="MFB0834596.1"/>
    </source>
</evidence>
<evidence type="ECO:0000256" key="1">
    <source>
        <dbReference type="ARBA" id="ARBA00008106"/>
    </source>
</evidence>
<comment type="similarity">
    <text evidence="1">Belongs to the HAD-like hydrolase superfamily. S-2-haloalkanoic acid dehalogenase family.</text>
</comment>
<dbReference type="InterPro" id="IPR023198">
    <property type="entry name" value="PGP-like_dom2"/>
</dbReference>
<dbReference type="InterPro" id="IPR006328">
    <property type="entry name" value="2-HAD"/>
</dbReference>
<dbReference type="Gene3D" id="1.10.150.240">
    <property type="entry name" value="Putative phosphatase, domain 2"/>
    <property type="match status" value="1"/>
</dbReference>
<dbReference type="InterPro" id="IPR036412">
    <property type="entry name" value="HAD-like_sf"/>
</dbReference>
<dbReference type="Proteomes" id="UP001575652">
    <property type="component" value="Unassembled WGS sequence"/>
</dbReference>
<keyword evidence="4" id="KW-1185">Reference proteome</keyword>
<dbReference type="RefSeq" id="WP_373971769.1">
    <property type="nucleotide sequence ID" value="NZ_JBHDLJ010000005.1"/>
</dbReference>
<dbReference type="InterPro" id="IPR023214">
    <property type="entry name" value="HAD_sf"/>
</dbReference>
<dbReference type="Gene3D" id="3.40.50.1000">
    <property type="entry name" value="HAD superfamily/HAD-like"/>
    <property type="match status" value="1"/>
</dbReference>
<gene>
    <name evidence="3" type="ORF">ACETWP_08340</name>
</gene>
<dbReference type="SUPFAM" id="SSF56784">
    <property type="entry name" value="HAD-like"/>
    <property type="match status" value="1"/>
</dbReference>
<comment type="caution">
    <text evidence="3">The sequence shown here is derived from an EMBL/GenBank/DDBJ whole genome shotgun (WGS) entry which is preliminary data.</text>
</comment>
<dbReference type="PANTHER" id="PTHR43316:SF3">
    <property type="entry name" value="HALOACID DEHALOGENASE, TYPE II (AFU_ORTHOLOGUE AFUA_2G07750)-RELATED"/>
    <property type="match status" value="1"/>
</dbReference>
<proteinExistence type="inferred from homology"/>
<accession>A0ABV4UNS6</accession>
<dbReference type="Pfam" id="PF00702">
    <property type="entry name" value="Hydrolase"/>
    <property type="match status" value="1"/>
</dbReference>
<evidence type="ECO:0000313" key="4">
    <source>
        <dbReference type="Proteomes" id="UP001575652"/>
    </source>
</evidence>
<dbReference type="PANTHER" id="PTHR43316">
    <property type="entry name" value="HYDROLASE, HALOACID DELAHOGENASE-RELATED"/>
    <property type="match status" value="1"/>
</dbReference>
<organism evidence="3 4">
    <name type="scientific">Arthrobacter halodurans</name>
    <dbReference type="NCBI Taxonomy" id="516699"/>
    <lineage>
        <taxon>Bacteria</taxon>
        <taxon>Bacillati</taxon>
        <taxon>Actinomycetota</taxon>
        <taxon>Actinomycetes</taxon>
        <taxon>Micrococcales</taxon>
        <taxon>Micrococcaceae</taxon>
        <taxon>Arthrobacter</taxon>
    </lineage>
</organism>
<dbReference type="InterPro" id="IPR006439">
    <property type="entry name" value="HAD-SF_hydro_IA"/>
</dbReference>
<reference evidence="3 4" key="1">
    <citation type="submission" date="2024-09" db="EMBL/GenBank/DDBJ databases">
        <authorList>
            <person name="Salinas-Garcia M.A."/>
            <person name="Prieme A."/>
        </authorList>
    </citation>
    <scope>NUCLEOTIDE SEQUENCE [LARGE SCALE GENOMIC DNA]</scope>
    <source>
        <strain evidence="3 4">DSM 21081</strain>
    </source>
</reference>
<dbReference type="PRINTS" id="PR00413">
    <property type="entry name" value="HADHALOGNASE"/>
</dbReference>
<evidence type="ECO:0000256" key="2">
    <source>
        <dbReference type="ARBA" id="ARBA00022801"/>
    </source>
</evidence>
<protein>
    <submittedName>
        <fullName evidence="3">Haloacid dehalogenase type II</fullName>
    </submittedName>
</protein>
<dbReference type="NCBIfam" id="TIGR01428">
    <property type="entry name" value="HAD_type_II"/>
    <property type="match status" value="1"/>
</dbReference>
<keyword evidence="2" id="KW-0378">Hydrolase</keyword>
<sequence length="205" mass="21500">MSPMAERFAEVGAPASLARVWFATLLRDGFALTAAGDKGTFADIGAEVLRGLFAGMDLDREPEAAVEHVMDGLGGLALHDDVIEGVRALKEAGFRLATLTNGSTRAAERLFSAAGIGDKFDLLLSVEDAPSWKPGKTAYEYAASACGASPGEMVLAAVHPWDIHGAARAGLRTAWVNRSGGRYPGYFAAPDHTVTGLDRLAEVLA</sequence>
<dbReference type="InterPro" id="IPR051540">
    <property type="entry name" value="S-2-haloacid_dehalogenase"/>
</dbReference>